<protein>
    <submittedName>
        <fullName evidence="5">DEAD2 domain protein</fullName>
    </submittedName>
</protein>
<dbReference type="GO" id="GO:1904430">
    <property type="term" value="P:negative regulation of t-circle formation"/>
    <property type="evidence" value="ECO:0007669"/>
    <property type="project" value="TreeGrafter"/>
</dbReference>
<reference evidence="5 6" key="1">
    <citation type="submission" date="2015-09" db="EMBL/GenBank/DDBJ databases">
        <title>Draft genome of the parasitic nematode Teladorsagia circumcincta isolate WARC Sus (inbred).</title>
        <authorList>
            <person name="Mitreva M."/>
        </authorList>
    </citation>
    <scope>NUCLEOTIDE SEQUENCE [LARGE SCALE GENOMIC DNA]</scope>
    <source>
        <strain evidence="5 6">S</strain>
    </source>
</reference>
<dbReference type="GO" id="GO:0003677">
    <property type="term" value="F:DNA binding"/>
    <property type="evidence" value="ECO:0007669"/>
    <property type="project" value="InterPro"/>
</dbReference>
<dbReference type="InterPro" id="IPR027417">
    <property type="entry name" value="P-loop_NTPase"/>
</dbReference>
<dbReference type="PROSITE" id="PS51193">
    <property type="entry name" value="HELICASE_ATP_BIND_2"/>
    <property type="match status" value="1"/>
</dbReference>
<evidence type="ECO:0000313" key="6">
    <source>
        <dbReference type="Proteomes" id="UP000230423"/>
    </source>
</evidence>
<evidence type="ECO:0000256" key="3">
    <source>
        <dbReference type="ARBA" id="ARBA00022840"/>
    </source>
</evidence>
<dbReference type="GO" id="GO:0005634">
    <property type="term" value="C:nucleus"/>
    <property type="evidence" value="ECO:0007669"/>
    <property type="project" value="TreeGrafter"/>
</dbReference>
<dbReference type="AlphaFoldDB" id="A0A2G9UFX3"/>
<dbReference type="PANTHER" id="PTHR11472:SF34">
    <property type="entry name" value="REGULATOR OF TELOMERE ELONGATION HELICASE 1"/>
    <property type="match status" value="1"/>
</dbReference>
<dbReference type="GO" id="GO:0070182">
    <property type="term" value="F:DNA polymerase binding"/>
    <property type="evidence" value="ECO:0007669"/>
    <property type="project" value="TreeGrafter"/>
</dbReference>
<dbReference type="InterPro" id="IPR002464">
    <property type="entry name" value="DNA/RNA_helicase_DEAH_CS"/>
</dbReference>
<evidence type="ECO:0000313" key="5">
    <source>
        <dbReference type="EMBL" id="PIO68622.1"/>
    </source>
</evidence>
<feature type="domain" description="Helicase ATP-binding" evidence="4">
    <location>
        <begin position="1"/>
        <end position="145"/>
    </location>
</feature>
<dbReference type="PANTHER" id="PTHR11472">
    <property type="entry name" value="DNA REPAIR DEAD HELICASE RAD3/XP-D SUBFAMILY MEMBER"/>
    <property type="match status" value="1"/>
</dbReference>
<dbReference type="InterPro" id="IPR045028">
    <property type="entry name" value="DinG/Rad3-like"/>
</dbReference>
<organism evidence="5 6">
    <name type="scientific">Teladorsagia circumcincta</name>
    <name type="common">Brown stomach worm</name>
    <name type="synonym">Ostertagia circumcincta</name>
    <dbReference type="NCBI Taxonomy" id="45464"/>
    <lineage>
        <taxon>Eukaryota</taxon>
        <taxon>Metazoa</taxon>
        <taxon>Ecdysozoa</taxon>
        <taxon>Nematoda</taxon>
        <taxon>Chromadorea</taxon>
        <taxon>Rhabditida</taxon>
        <taxon>Rhabditina</taxon>
        <taxon>Rhabditomorpha</taxon>
        <taxon>Strongyloidea</taxon>
        <taxon>Trichostrongylidae</taxon>
        <taxon>Teladorsagia</taxon>
    </lineage>
</organism>
<dbReference type="Proteomes" id="UP000230423">
    <property type="component" value="Unassembled WGS sequence"/>
</dbReference>
<dbReference type="Gene3D" id="3.40.50.300">
    <property type="entry name" value="P-loop containing nucleotide triphosphate hydrolases"/>
    <property type="match status" value="1"/>
</dbReference>
<evidence type="ECO:0000256" key="1">
    <source>
        <dbReference type="ARBA" id="ARBA00022741"/>
    </source>
</evidence>
<keyword evidence="6" id="KW-1185">Reference proteome</keyword>
<accession>A0A2G9UFX3</accession>
<dbReference type="GO" id="GO:0090657">
    <property type="term" value="P:telomeric loop disassembly"/>
    <property type="evidence" value="ECO:0007669"/>
    <property type="project" value="TreeGrafter"/>
</dbReference>
<dbReference type="GO" id="GO:0010569">
    <property type="term" value="P:regulation of double-strand break repair via homologous recombination"/>
    <property type="evidence" value="ECO:0007669"/>
    <property type="project" value="TreeGrafter"/>
</dbReference>
<dbReference type="Pfam" id="PF06733">
    <property type="entry name" value="DEAD_2"/>
    <property type="match status" value="1"/>
</dbReference>
<dbReference type="GO" id="GO:0045910">
    <property type="term" value="P:negative regulation of DNA recombination"/>
    <property type="evidence" value="ECO:0007669"/>
    <property type="project" value="TreeGrafter"/>
</dbReference>
<dbReference type="GO" id="GO:0016787">
    <property type="term" value="F:hydrolase activity"/>
    <property type="evidence" value="ECO:0007669"/>
    <property type="project" value="UniProtKB-KW"/>
</dbReference>
<keyword evidence="3" id="KW-0067">ATP-binding</keyword>
<gene>
    <name evidence="5" type="ORF">TELCIR_09580</name>
</gene>
<evidence type="ECO:0000256" key="2">
    <source>
        <dbReference type="ARBA" id="ARBA00022801"/>
    </source>
</evidence>
<dbReference type="EMBL" id="KZ347010">
    <property type="protein sequence ID" value="PIO68622.1"/>
    <property type="molecule type" value="Genomic_DNA"/>
</dbReference>
<dbReference type="InterPro" id="IPR010614">
    <property type="entry name" value="RAD3-like_helicase_DEAD"/>
</dbReference>
<sequence>MVSRRTCHYYNNWDRTPRETLDNLFTESGNIPDIEDMVAIGEKHKICPFYRCRQMQETAELVLSPYNYIIDPQLRKTHKVDLSGSIVIFDEAHNLDNSSQAFGSMTEESEKQKGPYFQVGDAAVLLSMLFELEVKVEATFNNPSALSLEGFPGKATAGAIKTDKITIDPKRIGQHFKLYIVKEEETADKPACTVMKFWCFSPSIAMQALKINGVRTVVVTSGTLSPLTNFTRAIGL</sequence>
<proteinExistence type="predicted"/>
<dbReference type="GO" id="GO:0005524">
    <property type="term" value="F:ATP binding"/>
    <property type="evidence" value="ECO:0007669"/>
    <property type="project" value="UniProtKB-KW"/>
</dbReference>
<keyword evidence="1" id="KW-0547">Nucleotide-binding</keyword>
<dbReference type="InterPro" id="IPR014013">
    <property type="entry name" value="Helic_SF1/SF2_ATP-bd_DinG/Rad3"/>
</dbReference>
<keyword evidence="2" id="KW-0378">Hydrolase</keyword>
<dbReference type="GO" id="GO:0003678">
    <property type="term" value="F:DNA helicase activity"/>
    <property type="evidence" value="ECO:0007669"/>
    <property type="project" value="InterPro"/>
</dbReference>
<dbReference type="OrthoDB" id="19182at2759"/>
<name>A0A2G9UFX3_TELCI</name>
<dbReference type="PROSITE" id="PS00690">
    <property type="entry name" value="DEAH_ATP_HELICASE"/>
    <property type="match status" value="1"/>
</dbReference>
<evidence type="ECO:0000259" key="4">
    <source>
        <dbReference type="PROSITE" id="PS51193"/>
    </source>
</evidence>